<dbReference type="AlphaFoldDB" id="A0A5E4TCZ1"/>
<gene>
    <name evidence="2" type="ORF">PIN31115_01279</name>
</gene>
<proteinExistence type="predicted"/>
<name>A0A5E4TCZ1_9BURK</name>
<evidence type="ECO:0000256" key="1">
    <source>
        <dbReference type="SAM" id="Coils"/>
    </source>
</evidence>
<sequence>MARPPNDLKAIAQIDALTSIAKRREVSLRVAVTRAMQALDEAEAAERERRQACEVQRQRWRDALTRGGVYRQRTLSEVSHAVEAERSALVGASSALDAAVAAGAQAQAALQAQRVLLQANARKQEKLREWRASLGASTRSHRA</sequence>
<accession>A0A5E4TCZ1</accession>
<keyword evidence="3" id="KW-1185">Reference proteome</keyword>
<organism evidence="2 3">
    <name type="scientific">Pandoraea iniqua</name>
    <dbReference type="NCBI Taxonomy" id="2508288"/>
    <lineage>
        <taxon>Bacteria</taxon>
        <taxon>Pseudomonadati</taxon>
        <taxon>Pseudomonadota</taxon>
        <taxon>Betaproteobacteria</taxon>
        <taxon>Burkholderiales</taxon>
        <taxon>Burkholderiaceae</taxon>
        <taxon>Pandoraea</taxon>
    </lineage>
</organism>
<protein>
    <submittedName>
        <fullName evidence="2">Uncharacterized protein</fullName>
    </submittedName>
</protein>
<dbReference type="EMBL" id="CABPSI010000001">
    <property type="protein sequence ID" value="VVD84398.1"/>
    <property type="molecule type" value="Genomic_DNA"/>
</dbReference>
<evidence type="ECO:0000313" key="3">
    <source>
        <dbReference type="Proteomes" id="UP000333828"/>
    </source>
</evidence>
<dbReference type="Proteomes" id="UP000333828">
    <property type="component" value="Unassembled WGS sequence"/>
</dbReference>
<keyword evidence="1" id="KW-0175">Coiled coil</keyword>
<evidence type="ECO:0000313" key="2">
    <source>
        <dbReference type="EMBL" id="VVD84398.1"/>
    </source>
</evidence>
<dbReference type="RefSeq" id="WP_174995988.1">
    <property type="nucleotide sequence ID" value="NZ_CABPSI010000001.1"/>
</dbReference>
<feature type="coiled-coil region" evidence="1">
    <location>
        <begin position="28"/>
        <end position="55"/>
    </location>
</feature>
<reference evidence="2 3" key="1">
    <citation type="submission" date="2019-08" db="EMBL/GenBank/DDBJ databases">
        <authorList>
            <person name="Peeters C."/>
        </authorList>
    </citation>
    <scope>NUCLEOTIDE SEQUENCE [LARGE SCALE GENOMIC DNA]</scope>
    <source>
        <strain evidence="2 3">LMG 31115</strain>
    </source>
</reference>